<dbReference type="SMART" id="SM01274">
    <property type="entry name" value="malic"/>
    <property type="match status" value="1"/>
</dbReference>
<dbReference type="InterPro" id="IPR046346">
    <property type="entry name" value="Aminoacid_DH-like_N_sf"/>
</dbReference>
<dbReference type="GO" id="GO:0006108">
    <property type="term" value="P:malate metabolic process"/>
    <property type="evidence" value="ECO:0007669"/>
    <property type="project" value="TreeGrafter"/>
</dbReference>
<feature type="binding site" evidence="6">
    <location>
        <position position="397"/>
    </location>
    <ligand>
        <name>(S)-malate</name>
        <dbReference type="ChEBI" id="CHEBI:15589"/>
    </ligand>
</feature>
<dbReference type="InterPro" id="IPR036291">
    <property type="entry name" value="NAD(P)-bd_dom_sf"/>
</dbReference>
<evidence type="ECO:0000256" key="2">
    <source>
        <dbReference type="ARBA" id="ARBA00008785"/>
    </source>
</evidence>
<evidence type="ECO:0000313" key="12">
    <source>
        <dbReference type="Proteomes" id="UP000321230"/>
    </source>
</evidence>
<dbReference type="CDD" id="cd05312">
    <property type="entry name" value="NAD_bind_1_malic_enz"/>
    <property type="match status" value="1"/>
</dbReference>
<evidence type="ECO:0000259" key="9">
    <source>
        <dbReference type="SMART" id="SM00919"/>
    </source>
</evidence>
<sequence>MERVLWQLDSKSNDLERFLHLNGLSQRNETLFFKVVMSDPKRFLPIVYDPTIADACLQYSRLFERPQGMYLSLRHKGHVKEVLANWPEKDVRFICVSSGGRILGLGDIGANGMGIPVGKLQLYTACAAIPPQGLMPMLLDIGTTNQELIDDPLYLGLRQAPPSSDELDSFVDELVSAVQELYPRCCLHFEDWKGDDAIRLLARYRDKILCYNDDIQGTAAITIAGLDTALSIKGEALQEQRILFYGAGSAGVGIANMIVSALQDEGLSETDARARISMMDINGLIEPSRQDLNPSQKVFAHSHAATKDLAEAVRTIKPTVLIGVSTHAGGFTEEVVRTMASINDKPVIFALSNPTDKAECTAEQAYLWTDGRALFAAGVQFDDVTLNGKTLTPGQANNFYIFPAVALAVWATQARRITDEVFLEAAKATAEQVTMEQRAHGLLFPPQKDVLRVEINTAIKVARQIFKSGLAQVPEPVDIVDWIEAKLYRPEYSTLEKS</sequence>
<evidence type="ECO:0000313" key="11">
    <source>
        <dbReference type="EMBL" id="GEK92992.1"/>
    </source>
</evidence>
<dbReference type="InterPro" id="IPR012302">
    <property type="entry name" value="Malic_NAD-bd"/>
</dbReference>
<dbReference type="PANTHER" id="PTHR23406:SF90">
    <property type="entry name" value="MALIC ENZYME-RELATED"/>
    <property type="match status" value="1"/>
</dbReference>
<reference evidence="11 12" key="1">
    <citation type="submission" date="2019-07" db="EMBL/GenBank/DDBJ databases">
        <title>Whole genome shotgun sequence of Gluconobacter wancherniae NBRC 103581.</title>
        <authorList>
            <person name="Hosoyama A."/>
            <person name="Uohara A."/>
            <person name="Ohji S."/>
            <person name="Ichikawa N."/>
        </authorList>
    </citation>
    <scope>NUCLEOTIDE SEQUENCE [LARGE SCALE GENOMIC DNA]</scope>
    <source>
        <strain evidence="11 12">NBRC 103581</strain>
    </source>
</reference>
<name>A0A511AZH5_9PROT</name>
<dbReference type="SUPFAM" id="SSF51735">
    <property type="entry name" value="NAD(P)-binding Rossmann-fold domains"/>
    <property type="match status" value="1"/>
</dbReference>
<dbReference type="Proteomes" id="UP000321230">
    <property type="component" value="Unassembled WGS sequence"/>
</dbReference>
<feature type="binding site" evidence="6">
    <location>
        <position position="101"/>
    </location>
    <ligand>
        <name>(S)-malate</name>
        <dbReference type="ChEBI" id="CHEBI:15589"/>
    </ligand>
</feature>
<evidence type="ECO:0000256" key="4">
    <source>
        <dbReference type="ARBA" id="ARBA00023002"/>
    </source>
</evidence>
<keyword evidence="3 7" id="KW-0479">Metal-binding</keyword>
<feature type="active site" description="Proton donor" evidence="5">
    <location>
        <position position="48"/>
    </location>
</feature>
<feature type="domain" description="Malic enzyme N-terminal" evidence="10">
    <location>
        <begin position="25"/>
        <end position="205"/>
    </location>
</feature>
<dbReference type="SUPFAM" id="SSF53223">
    <property type="entry name" value="Aminoacid dehydrogenase-like, N-terminal domain"/>
    <property type="match status" value="1"/>
</dbReference>
<feature type="binding site" evidence="7">
    <location>
        <position position="214"/>
    </location>
    <ligand>
        <name>a divalent metal cation</name>
        <dbReference type="ChEBI" id="CHEBI:60240"/>
    </ligand>
</feature>
<evidence type="ECO:0000256" key="1">
    <source>
        <dbReference type="ARBA" id="ARBA00001936"/>
    </source>
</evidence>
<dbReference type="PIRSF" id="PIRSF000106">
    <property type="entry name" value="ME"/>
    <property type="match status" value="1"/>
</dbReference>
<dbReference type="Pfam" id="PF00390">
    <property type="entry name" value="malic"/>
    <property type="match status" value="1"/>
</dbReference>
<keyword evidence="4" id="KW-0560">Oxidoreductase</keyword>
<gene>
    <name evidence="11" type="ORF">GWA01_07620</name>
</gene>
<dbReference type="NCBIfam" id="NF010052">
    <property type="entry name" value="PRK13529.1"/>
    <property type="match status" value="1"/>
</dbReference>
<dbReference type="SMART" id="SM00919">
    <property type="entry name" value="Malic_M"/>
    <property type="match status" value="1"/>
</dbReference>
<evidence type="ECO:0000256" key="3">
    <source>
        <dbReference type="ARBA" id="ARBA00022723"/>
    </source>
</evidence>
<feature type="domain" description="Malic enzyme NAD-binding" evidence="9">
    <location>
        <begin position="215"/>
        <end position="466"/>
    </location>
</feature>
<proteinExistence type="inferred from homology"/>
<dbReference type="EMBL" id="BJUZ01000001">
    <property type="protein sequence ID" value="GEK92992.1"/>
    <property type="molecule type" value="Genomic_DNA"/>
</dbReference>
<evidence type="ECO:0000256" key="5">
    <source>
        <dbReference type="PIRSR" id="PIRSR000106-1"/>
    </source>
</evidence>
<dbReference type="FunFam" id="3.40.50.720:FF:000060">
    <property type="entry name" value="Malic enzyme"/>
    <property type="match status" value="1"/>
</dbReference>
<dbReference type="InterPro" id="IPR037062">
    <property type="entry name" value="Malic_N_dom_sf"/>
</dbReference>
<feature type="binding site" evidence="7">
    <location>
        <position position="190"/>
    </location>
    <ligand>
        <name>a divalent metal cation</name>
        <dbReference type="ChEBI" id="CHEBI:60240"/>
    </ligand>
</feature>
<dbReference type="AlphaFoldDB" id="A0A511AZH5"/>
<dbReference type="Gene3D" id="3.40.50.720">
    <property type="entry name" value="NAD(P)-binding Rossmann-like Domain"/>
    <property type="match status" value="1"/>
</dbReference>
<accession>A0A511AZH5</accession>
<dbReference type="PRINTS" id="PR00072">
    <property type="entry name" value="MALOXRDTASE"/>
</dbReference>
<keyword evidence="12" id="KW-1185">Reference proteome</keyword>
<protein>
    <submittedName>
        <fullName evidence="11">NAD-dependent malic enzyme</fullName>
    </submittedName>
</protein>
<feature type="active site" description="Proton acceptor" evidence="5">
    <location>
        <position position="119"/>
    </location>
</feature>
<dbReference type="GO" id="GO:0004473">
    <property type="term" value="F:malate dehydrogenase (decarboxylating) (NADP+) activity"/>
    <property type="evidence" value="ECO:0007669"/>
    <property type="project" value="TreeGrafter"/>
</dbReference>
<dbReference type="Gene3D" id="3.40.50.10380">
    <property type="entry name" value="Malic enzyme, N-terminal domain"/>
    <property type="match status" value="1"/>
</dbReference>
<evidence type="ECO:0000256" key="6">
    <source>
        <dbReference type="PIRSR" id="PIRSR000106-2"/>
    </source>
</evidence>
<evidence type="ECO:0000256" key="8">
    <source>
        <dbReference type="RuleBase" id="RU003427"/>
    </source>
</evidence>
<dbReference type="PANTHER" id="PTHR23406">
    <property type="entry name" value="MALIC ENZYME-RELATED"/>
    <property type="match status" value="1"/>
</dbReference>
<evidence type="ECO:0000259" key="10">
    <source>
        <dbReference type="SMART" id="SM01274"/>
    </source>
</evidence>
<feature type="binding site" evidence="6">
    <location>
        <position position="353"/>
    </location>
    <ligand>
        <name>(S)-malate</name>
        <dbReference type="ChEBI" id="CHEBI:15589"/>
    </ligand>
</feature>
<comment type="caution">
    <text evidence="11">The sequence shown here is derived from an EMBL/GenBank/DDBJ whole genome shotgun (WGS) entry which is preliminary data.</text>
</comment>
<feature type="binding site" evidence="7">
    <location>
        <position position="191"/>
    </location>
    <ligand>
        <name>a divalent metal cation</name>
        <dbReference type="ChEBI" id="CHEBI:60240"/>
    </ligand>
</feature>
<evidence type="ECO:0000256" key="7">
    <source>
        <dbReference type="PIRSR" id="PIRSR000106-3"/>
    </source>
</evidence>
<dbReference type="GO" id="GO:0051287">
    <property type="term" value="F:NAD binding"/>
    <property type="evidence" value="ECO:0007669"/>
    <property type="project" value="InterPro"/>
</dbReference>
<organism evidence="11 12">
    <name type="scientific">Gluconobacter wancherniae NBRC 103581</name>
    <dbReference type="NCBI Taxonomy" id="656744"/>
    <lineage>
        <taxon>Bacteria</taxon>
        <taxon>Pseudomonadati</taxon>
        <taxon>Pseudomonadota</taxon>
        <taxon>Alphaproteobacteria</taxon>
        <taxon>Acetobacterales</taxon>
        <taxon>Acetobacteraceae</taxon>
        <taxon>Gluconobacter</taxon>
    </lineage>
</organism>
<dbReference type="InterPro" id="IPR001891">
    <property type="entry name" value="Malic_OxRdtase"/>
</dbReference>
<comment type="cofactor">
    <cofactor evidence="1">
        <name>Mn(2+)</name>
        <dbReference type="ChEBI" id="CHEBI:29035"/>
    </cofactor>
</comment>
<comment type="cofactor">
    <cofactor evidence="7">
        <name>Mg(2+)</name>
        <dbReference type="ChEBI" id="CHEBI:18420"/>
    </cofactor>
    <cofactor evidence="7">
        <name>Mn(2+)</name>
        <dbReference type="ChEBI" id="CHEBI:29035"/>
    </cofactor>
    <text evidence="7">Divalent metal cations. Prefers magnesium or manganese.</text>
</comment>
<dbReference type="InterPro" id="IPR012301">
    <property type="entry name" value="Malic_N_dom"/>
</dbReference>
<dbReference type="GO" id="GO:0046872">
    <property type="term" value="F:metal ion binding"/>
    <property type="evidence" value="ECO:0007669"/>
    <property type="project" value="UniProtKB-KW"/>
</dbReference>
<dbReference type="Pfam" id="PF03949">
    <property type="entry name" value="Malic_M"/>
    <property type="match status" value="1"/>
</dbReference>
<comment type="similarity">
    <text evidence="2 8">Belongs to the malic enzymes family.</text>
</comment>